<evidence type="ECO:0000256" key="4">
    <source>
        <dbReference type="ARBA" id="ARBA00022989"/>
    </source>
</evidence>
<evidence type="ECO:0000256" key="5">
    <source>
        <dbReference type="ARBA" id="ARBA00023136"/>
    </source>
</evidence>
<feature type="transmembrane region" description="Helical" evidence="6">
    <location>
        <begin position="89"/>
        <end position="105"/>
    </location>
</feature>
<feature type="domain" description="Citrate transporter-like" evidence="7">
    <location>
        <begin position="14"/>
        <end position="366"/>
    </location>
</feature>
<keyword evidence="9" id="KW-1185">Reference proteome</keyword>
<feature type="transmembrane region" description="Helical" evidence="6">
    <location>
        <begin position="240"/>
        <end position="260"/>
    </location>
</feature>
<dbReference type="GO" id="GO:0055085">
    <property type="term" value="P:transmembrane transport"/>
    <property type="evidence" value="ECO:0007669"/>
    <property type="project" value="InterPro"/>
</dbReference>
<reference evidence="9" key="1">
    <citation type="submission" date="2010-11" db="EMBL/GenBank/DDBJ databases">
        <title>The complete genome of Desulfurococcus mucosus DSM 2162.</title>
        <authorList>
            <consortium name="US DOE Joint Genome Institute (JGI-PGF)"/>
            <person name="Lucas S."/>
            <person name="Copeland A."/>
            <person name="Lapidus A."/>
            <person name="Bruce D."/>
            <person name="Goodwin L."/>
            <person name="Pitluck S."/>
            <person name="Kyrpides N."/>
            <person name="Mavromatis K."/>
            <person name="Pagani I."/>
            <person name="Ivanova N."/>
            <person name="Ovchinnikova G."/>
            <person name="Chertkov O."/>
            <person name="Held B."/>
            <person name="Brettin T."/>
            <person name="Detter J.C."/>
            <person name="Tapia R."/>
            <person name="Han C."/>
            <person name="Land M."/>
            <person name="Hauser L."/>
            <person name="Markowitz V."/>
            <person name="Cheng J.-F."/>
            <person name="Hugenholtz P."/>
            <person name="Woyke T."/>
            <person name="Wu D."/>
            <person name="Wirth R."/>
            <person name="Bilek Y."/>
            <person name="Hader T."/>
            <person name="Klenk H.-P."/>
            <person name="Eisen J.A."/>
        </authorList>
    </citation>
    <scope>NUCLEOTIDE SEQUENCE [LARGE SCALE GENOMIC DNA]</scope>
    <source>
        <strain evidence="9">ATCC 35584 / DSM 2162 / JCM 9187 / O7/1</strain>
    </source>
</reference>
<feature type="transmembrane region" description="Helical" evidence="6">
    <location>
        <begin position="154"/>
        <end position="171"/>
    </location>
</feature>
<dbReference type="PANTHER" id="PTHR43568:SF1">
    <property type="entry name" value="P PROTEIN"/>
    <property type="match status" value="1"/>
</dbReference>
<comment type="subcellular location">
    <subcellularLocation>
        <location evidence="1">Membrane</location>
        <topology evidence="1">Multi-pass membrane protein</topology>
    </subcellularLocation>
</comment>
<keyword evidence="5 6" id="KW-0472">Membrane</keyword>
<evidence type="ECO:0000313" key="9">
    <source>
        <dbReference type="Proteomes" id="UP000001068"/>
    </source>
</evidence>
<organism evidence="8 9">
    <name type="scientific">Desulfurococcus mucosus (strain ATCC 35584 / DSM 2162 / JCM 9187 / O7/1)</name>
    <dbReference type="NCBI Taxonomy" id="765177"/>
    <lineage>
        <taxon>Archaea</taxon>
        <taxon>Thermoproteota</taxon>
        <taxon>Thermoprotei</taxon>
        <taxon>Desulfurococcales</taxon>
        <taxon>Desulfurococcaceae</taxon>
        <taxon>Desulfurococcus</taxon>
    </lineage>
</organism>
<evidence type="ECO:0000259" key="7">
    <source>
        <dbReference type="Pfam" id="PF03600"/>
    </source>
</evidence>
<feature type="transmembrane region" description="Helical" evidence="6">
    <location>
        <begin position="216"/>
        <end position="234"/>
    </location>
</feature>
<dbReference type="GeneID" id="10153089"/>
<feature type="transmembrane region" description="Helical" evidence="6">
    <location>
        <begin position="51"/>
        <end position="68"/>
    </location>
</feature>
<dbReference type="STRING" id="765177.Desmu_0396"/>
<dbReference type="RefSeq" id="WP_013561937.1">
    <property type="nucleotide sequence ID" value="NC_014961.1"/>
</dbReference>
<evidence type="ECO:0000256" key="3">
    <source>
        <dbReference type="ARBA" id="ARBA00022692"/>
    </source>
</evidence>
<dbReference type="KEGG" id="dmu:Desmu_0396"/>
<keyword evidence="2" id="KW-0813">Transport</keyword>
<feature type="transmembrane region" description="Helical" evidence="6">
    <location>
        <begin position="177"/>
        <end position="195"/>
    </location>
</feature>
<dbReference type="InterPro" id="IPR051475">
    <property type="entry name" value="Diverse_Ion_Transporter"/>
</dbReference>
<dbReference type="PANTHER" id="PTHR43568">
    <property type="entry name" value="P PROTEIN"/>
    <property type="match status" value="1"/>
</dbReference>
<sequence length="426" mass="44714" precursor="true">MDVFVLLVFAAVVALVSMDLVEKHVLGAAVLALLLFTGALSPVELYEAVEWDVLGVVAGMSLLTGFLRDSGFGEAVSKRIVSRVRSPRLLFFTLILLSGFISLFLDNVSTVSLMGLVVFYVAKEAGLNPVDLFIGVALAAGMSGSATMVGDPPAMIVAGYFNLSFLDFFFYRGRPSMFFITVAAMLASTLVYTLFHSGRSRVQGSPSAGGEGFDKVYLAEASASLTVTVALLSVRNVLGLPLTLCVSAGLALILAARLLVHRDYKGVLEVARGSLEWRLPVFIASVFALSAGLLKYGWIDRFVAAVLSATGGGFTAVSSVLIGVSVLASAFIDNTPYIVASLPLTSKLATAIGADPVALAWALLLGTTLGGCITPIGASSNMVAVGILEMAGHRVSFTGFVKKALAFNMVNVLTGWLIYLLAYSPP</sequence>
<gene>
    <name evidence="8" type="ordered locus">Desmu_0396</name>
</gene>
<protein>
    <submittedName>
        <fullName evidence="8">Citrate transporter</fullName>
    </submittedName>
</protein>
<evidence type="ECO:0000256" key="6">
    <source>
        <dbReference type="SAM" id="Phobius"/>
    </source>
</evidence>
<accession>E8R889</accession>
<dbReference type="AlphaFoldDB" id="E8R889"/>
<feature type="transmembrane region" description="Helical" evidence="6">
    <location>
        <begin position="305"/>
        <end position="332"/>
    </location>
</feature>
<proteinExistence type="predicted"/>
<evidence type="ECO:0000256" key="1">
    <source>
        <dbReference type="ARBA" id="ARBA00004141"/>
    </source>
</evidence>
<feature type="transmembrane region" description="Helical" evidence="6">
    <location>
        <begin position="281"/>
        <end position="299"/>
    </location>
</feature>
<reference evidence="8 9" key="2">
    <citation type="journal article" date="2011" name="Stand. Genomic Sci.">
        <title>Complete genome sequence of Desulfurococcus mucosus type strain (O7/1).</title>
        <authorList>
            <person name="Wirth R."/>
            <person name="Chertkov O."/>
            <person name="Held B."/>
            <person name="Lapidus A."/>
            <person name="Nolan M."/>
            <person name="Lucas S."/>
            <person name="Hammon N."/>
            <person name="Deshpande S."/>
            <person name="Cheng J.F."/>
            <person name="Tapia R."/>
            <person name="Han C."/>
            <person name="Goodwin L."/>
            <person name="Pitluck S."/>
            <person name="Liolios K."/>
            <person name="Ioanna P."/>
            <person name="Ivanova N."/>
            <person name="Mavromatis K."/>
            <person name="Mikhailova N."/>
            <person name="Pati A."/>
            <person name="Chen A."/>
            <person name="Palaniappan K."/>
            <person name="Land M."/>
            <person name="Hauser L."/>
            <person name="Chang Y.J."/>
            <person name="Jeffries C.D."/>
            <person name="Bilek Y."/>
            <person name="Hader T."/>
            <person name="Rohde M."/>
            <person name="Spring S."/>
            <person name="Sikorski J."/>
            <person name="Goker M."/>
            <person name="Woyke T."/>
            <person name="Bristow J."/>
            <person name="Eisen J.A."/>
            <person name="Markowitz V."/>
            <person name="Hugenholtz P."/>
            <person name="Kyrpides N.C."/>
            <person name="Klenk H.P."/>
        </authorList>
    </citation>
    <scope>NUCLEOTIDE SEQUENCE [LARGE SCALE GENOMIC DNA]</scope>
    <source>
        <strain evidence="9">ATCC 35584 / DSM 2162 / JCM 9187 / O7/1</strain>
    </source>
</reference>
<dbReference type="Pfam" id="PF03600">
    <property type="entry name" value="CitMHS"/>
    <property type="match status" value="1"/>
</dbReference>
<keyword evidence="4 6" id="KW-1133">Transmembrane helix</keyword>
<dbReference type="HOGENOM" id="CLU_011920_4_0_2"/>
<dbReference type="GO" id="GO:0016020">
    <property type="term" value="C:membrane"/>
    <property type="evidence" value="ECO:0007669"/>
    <property type="project" value="UniProtKB-SubCell"/>
</dbReference>
<evidence type="ECO:0000256" key="2">
    <source>
        <dbReference type="ARBA" id="ARBA00022448"/>
    </source>
</evidence>
<feature type="transmembrane region" description="Helical" evidence="6">
    <location>
        <begin position="404"/>
        <end position="423"/>
    </location>
</feature>
<keyword evidence="3 6" id="KW-0812">Transmembrane</keyword>
<dbReference type="Proteomes" id="UP000001068">
    <property type="component" value="Chromosome"/>
</dbReference>
<dbReference type="EMBL" id="CP002363">
    <property type="protein sequence ID" value="ADV64715.1"/>
    <property type="molecule type" value="Genomic_DNA"/>
</dbReference>
<dbReference type="eggNOG" id="arCOG00238">
    <property type="taxonomic scope" value="Archaea"/>
</dbReference>
<name>E8R889_DESM0</name>
<evidence type="ECO:0000313" key="8">
    <source>
        <dbReference type="EMBL" id="ADV64715.1"/>
    </source>
</evidence>
<dbReference type="InterPro" id="IPR004680">
    <property type="entry name" value="Cit_transptr-like_dom"/>
</dbReference>